<evidence type="ECO:0000313" key="16">
    <source>
        <dbReference type="Proteomes" id="UP000467006"/>
    </source>
</evidence>
<dbReference type="EMBL" id="AP022563">
    <property type="protein sequence ID" value="BBX18451.1"/>
    <property type="molecule type" value="Genomic_DNA"/>
</dbReference>
<evidence type="ECO:0000256" key="11">
    <source>
        <dbReference type="RuleBase" id="RU003355"/>
    </source>
</evidence>
<evidence type="ECO:0000256" key="10">
    <source>
        <dbReference type="PROSITE-ProRule" id="PRU01240"/>
    </source>
</evidence>
<feature type="active site" description="Charge relay system" evidence="10">
    <location>
        <position position="318"/>
    </location>
</feature>
<dbReference type="RefSeq" id="WP_098004192.1">
    <property type="nucleotide sequence ID" value="NZ_AP022563.1"/>
</dbReference>
<comment type="similarity">
    <text evidence="2 10 11">Belongs to the peptidase S8 family.</text>
</comment>
<dbReference type="OrthoDB" id="9798386at2"/>
<dbReference type="InterPro" id="IPR022398">
    <property type="entry name" value="Peptidase_S8_His-AS"/>
</dbReference>
<evidence type="ECO:0000256" key="4">
    <source>
        <dbReference type="ARBA" id="ARBA00022670"/>
    </source>
</evidence>
<evidence type="ECO:0000256" key="13">
    <source>
        <dbReference type="SAM" id="Phobius"/>
    </source>
</evidence>
<evidence type="ECO:0000313" key="15">
    <source>
        <dbReference type="EMBL" id="BBX18451.1"/>
    </source>
</evidence>
<evidence type="ECO:0000256" key="5">
    <source>
        <dbReference type="ARBA" id="ARBA00022692"/>
    </source>
</evidence>
<keyword evidence="7 10" id="KW-0720">Serine protease</keyword>
<dbReference type="PANTHER" id="PTHR43806:SF11">
    <property type="entry name" value="CEREVISIN-RELATED"/>
    <property type="match status" value="1"/>
</dbReference>
<keyword evidence="8 13" id="KW-1133">Transmembrane helix</keyword>
<dbReference type="InterPro" id="IPR023827">
    <property type="entry name" value="Peptidase_S8_Asp-AS"/>
</dbReference>
<keyword evidence="4 10" id="KW-0645">Protease</keyword>
<feature type="active site" description="Charge relay system" evidence="10">
    <location>
        <position position="87"/>
    </location>
</feature>
<dbReference type="GO" id="GO:0006508">
    <property type="term" value="P:proteolysis"/>
    <property type="evidence" value="ECO:0007669"/>
    <property type="project" value="UniProtKB-KW"/>
</dbReference>
<dbReference type="AlphaFoldDB" id="A0A7I7K4P9"/>
<keyword evidence="9 13" id="KW-0472">Membrane</keyword>
<dbReference type="NCBIfam" id="TIGR03921">
    <property type="entry name" value="T7SS_mycosin"/>
    <property type="match status" value="1"/>
</dbReference>
<dbReference type="PROSITE" id="PS51892">
    <property type="entry name" value="SUBTILASE"/>
    <property type="match status" value="1"/>
</dbReference>
<dbReference type="InterPro" id="IPR000209">
    <property type="entry name" value="Peptidase_S8/S53_dom"/>
</dbReference>
<dbReference type="Gene3D" id="3.40.50.200">
    <property type="entry name" value="Peptidase S8/S53 domain"/>
    <property type="match status" value="1"/>
</dbReference>
<dbReference type="KEGG" id="mdu:MDUV_33110"/>
<dbReference type="InterPro" id="IPR023828">
    <property type="entry name" value="Peptidase_S8_Ser-AS"/>
</dbReference>
<evidence type="ECO:0000256" key="7">
    <source>
        <dbReference type="ARBA" id="ARBA00022825"/>
    </source>
</evidence>
<dbReference type="InterPro" id="IPR050131">
    <property type="entry name" value="Peptidase_S8_subtilisin-like"/>
</dbReference>
<dbReference type="GO" id="GO:0005886">
    <property type="term" value="C:plasma membrane"/>
    <property type="evidence" value="ECO:0007669"/>
    <property type="project" value="UniProtKB-SubCell"/>
</dbReference>
<evidence type="ECO:0000256" key="2">
    <source>
        <dbReference type="ARBA" id="ARBA00011073"/>
    </source>
</evidence>
<dbReference type="SUPFAM" id="SSF52743">
    <property type="entry name" value="Subtilisin-like"/>
    <property type="match status" value="1"/>
</dbReference>
<dbReference type="InterPro" id="IPR036852">
    <property type="entry name" value="Peptidase_S8/S53_dom_sf"/>
</dbReference>
<dbReference type="InterPro" id="IPR015500">
    <property type="entry name" value="Peptidase_S8_subtilisin-rel"/>
</dbReference>
<feature type="region of interest" description="Disordered" evidence="12">
    <location>
        <begin position="28"/>
        <end position="48"/>
    </location>
</feature>
<dbReference type="PRINTS" id="PR00723">
    <property type="entry name" value="SUBTILISIN"/>
</dbReference>
<organism evidence="15 16">
    <name type="scientific">Mycolicibacterium duvalii</name>
    <dbReference type="NCBI Taxonomy" id="39688"/>
    <lineage>
        <taxon>Bacteria</taxon>
        <taxon>Bacillati</taxon>
        <taxon>Actinomycetota</taxon>
        <taxon>Actinomycetes</taxon>
        <taxon>Mycobacteriales</taxon>
        <taxon>Mycobacteriaceae</taxon>
        <taxon>Mycolicibacterium</taxon>
    </lineage>
</organism>
<evidence type="ECO:0000256" key="8">
    <source>
        <dbReference type="ARBA" id="ARBA00022989"/>
    </source>
</evidence>
<feature type="signal peptide" evidence="14">
    <location>
        <begin position="1"/>
        <end position="23"/>
    </location>
</feature>
<name>A0A7I7K4P9_9MYCO</name>
<dbReference type="PROSITE" id="PS00138">
    <property type="entry name" value="SUBTILASE_SER"/>
    <property type="match status" value="1"/>
</dbReference>
<comment type="subcellular location">
    <subcellularLocation>
        <location evidence="1">Cell membrane</location>
        <topology evidence="1">Single-pass membrane protein</topology>
    </subcellularLocation>
</comment>
<keyword evidence="6 10" id="KW-0378">Hydrolase</keyword>
<evidence type="ECO:0000256" key="14">
    <source>
        <dbReference type="SAM" id="SignalP"/>
    </source>
</evidence>
<dbReference type="Pfam" id="PF00082">
    <property type="entry name" value="Peptidase_S8"/>
    <property type="match status" value="1"/>
</dbReference>
<feature type="active site" description="Charge relay system" evidence="10">
    <location>
        <position position="118"/>
    </location>
</feature>
<dbReference type="GO" id="GO:0004252">
    <property type="term" value="F:serine-type endopeptidase activity"/>
    <property type="evidence" value="ECO:0007669"/>
    <property type="project" value="UniProtKB-UniRule"/>
</dbReference>
<accession>A0A7I7K4P9</accession>
<evidence type="ECO:0000256" key="12">
    <source>
        <dbReference type="SAM" id="MobiDB-lite"/>
    </source>
</evidence>
<dbReference type="PROSITE" id="PS00136">
    <property type="entry name" value="SUBTILASE_ASP"/>
    <property type="match status" value="1"/>
</dbReference>
<keyword evidence="5 13" id="KW-0812">Transmembrane</keyword>
<dbReference type="Proteomes" id="UP000467006">
    <property type="component" value="Chromosome"/>
</dbReference>
<evidence type="ECO:0000256" key="1">
    <source>
        <dbReference type="ARBA" id="ARBA00004162"/>
    </source>
</evidence>
<evidence type="ECO:0000256" key="6">
    <source>
        <dbReference type="ARBA" id="ARBA00022801"/>
    </source>
</evidence>
<dbReference type="PANTHER" id="PTHR43806">
    <property type="entry name" value="PEPTIDASE S8"/>
    <property type="match status" value="1"/>
</dbReference>
<keyword evidence="3" id="KW-1003">Cell membrane</keyword>
<protein>
    <submittedName>
        <fullName evidence="15">Uncharacterized protein</fullName>
    </submittedName>
</protein>
<feature type="chain" id="PRO_5043972082" evidence="14">
    <location>
        <begin position="24"/>
        <end position="438"/>
    </location>
</feature>
<gene>
    <name evidence="15" type="ORF">MDUV_33110</name>
</gene>
<keyword evidence="16" id="KW-1185">Reference proteome</keyword>
<dbReference type="PROSITE" id="PS00137">
    <property type="entry name" value="SUBTILASE_HIS"/>
    <property type="match status" value="1"/>
</dbReference>
<keyword evidence="14" id="KW-0732">Signal</keyword>
<evidence type="ECO:0000256" key="9">
    <source>
        <dbReference type="ARBA" id="ARBA00023136"/>
    </source>
</evidence>
<feature type="transmembrane region" description="Helical" evidence="13">
    <location>
        <begin position="406"/>
        <end position="428"/>
    </location>
</feature>
<reference evidence="15 16" key="1">
    <citation type="journal article" date="2019" name="Emerg. Microbes Infect.">
        <title>Comprehensive subspecies identification of 175 nontuberculous mycobacteria species based on 7547 genomic profiles.</title>
        <authorList>
            <person name="Matsumoto Y."/>
            <person name="Kinjo T."/>
            <person name="Motooka D."/>
            <person name="Nabeya D."/>
            <person name="Jung N."/>
            <person name="Uechi K."/>
            <person name="Horii T."/>
            <person name="Iida T."/>
            <person name="Fujita J."/>
            <person name="Nakamura S."/>
        </authorList>
    </citation>
    <scope>NUCLEOTIDE SEQUENCE [LARGE SCALE GENOMIC DNA]</scope>
    <source>
        <strain evidence="15 16">JCM 6396</strain>
    </source>
</reference>
<evidence type="ECO:0000256" key="3">
    <source>
        <dbReference type="ARBA" id="ARBA00022475"/>
    </source>
</evidence>
<dbReference type="InterPro" id="IPR023834">
    <property type="entry name" value="T7SS_pept_S8A_mycosin"/>
</dbReference>
<sequence>MSAVRALAALTVLAAVTAPTVAAAPPAVDDSLLPPAAPPAPPAPTLRHGDCVDGHAGLGAAESAPRLDLDSVWALTRGAGQTVAVIDTGVARHRRLPHLIPGGDYVSTQDGTADCDGHGTVVAGIIAAQPDTAAPTGFTGIAPDASILAIRQSSNKFRVATDAAQAGVGDVDTLAAAVRFAADFGAGVINISSVACLPATADLDDRALGAALAYAVDVKNVVVVSAAGNVGGPGQCPEANPGDSAAAADVAVVVSPAWYDDYVLTVGSVDADGAPSAFSLAGPWVDVAAPGEHVVSLAAAADGLVDRSAHDDPLSGTSYAAPVVSGVAALVRARFPALTARQVMARIEDSALHPPEGWNPTVGHGVVDVLAAVSGPSVAAAAVPPTARPTLAPPQPSAPGAGGSRAAVRAALICLGLIGGVAVVAAALGRSRGPVAGD</sequence>
<feature type="compositionally biased region" description="Pro residues" evidence="12">
    <location>
        <begin position="35"/>
        <end position="44"/>
    </location>
</feature>
<proteinExistence type="inferred from homology"/>